<dbReference type="PANTHER" id="PTHR13504">
    <property type="entry name" value="FIDO DOMAIN-CONTAINING PROTEIN DDB_G0283145"/>
    <property type="match status" value="1"/>
</dbReference>
<dbReference type="Proteomes" id="UP000741013">
    <property type="component" value="Unassembled WGS sequence"/>
</dbReference>
<dbReference type="EMBL" id="JAGGMS010000001">
    <property type="protein sequence ID" value="MBP2179204.1"/>
    <property type="molecule type" value="Genomic_DNA"/>
</dbReference>
<dbReference type="SUPFAM" id="SSF140931">
    <property type="entry name" value="Fic-like"/>
    <property type="match status" value="1"/>
</dbReference>
<evidence type="ECO:0000313" key="3">
    <source>
        <dbReference type="Proteomes" id="UP000741013"/>
    </source>
</evidence>
<dbReference type="PROSITE" id="PS51459">
    <property type="entry name" value="FIDO"/>
    <property type="match status" value="1"/>
</dbReference>
<dbReference type="InterPro" id="IPR040198">
    <property type="entry name" value="Fido_containing"/>
</dbReference>
<reference evidence="2 3" key="1">
    <citation type="submission" date="2021-03" db="EMBL/GenBank/DDBJ databases">
        <title>Sequencing the genomes of 1000 actinobacteria strains.</title>
        <authorList>
            <person name="Klenk H.-P."/>
        </authorList>
    </citation>
    <scope>NUCLEOTIDE SEQUENCE [LARGE SCALE GENOMIC DNA]</scope>
    <source>
        <strain evidence="2 3">DSM 45510</strain>
    </source>
</reference>
<organism evidence="2 3">
    <name type="scientific">Amycolatopsis magusensis</name>
    <dbReference type="NCBI Taxonomy" id="882444"/>
    <lineage>
        <taxon>Bacteria</taxon>
        <taxon>Bacillati</taxon>
        <taxon>Actinomycetota</taxon>
        <taxon>Actinomycetes</taxon>
        <taxon>Pseudonocardiales</taxon>
        <taxon>Pseudonocardiaceae</taxon>
        <taxon>Amycolatopsis</taxon>
    </lineage>
</organism>
<evidence type="ECO:0000313" key="2">
    <source>
        <dbReference type="EMBL" id="MBP2179204.1"/>
    </source>
</evidence>
<accession>A0ABS4PIF7</accession>
<dbReference type="Pfam" id="PF02661">
    <property type="entry name" value="Fic"/>
    <property type="match status" value="1"/>
</dbReference>
<dbReference type="PANTHER" id="PTHR13504:SF38">
    <property type="entry name" value="FIDO DOMAIN-CONTAINING PROTEIN"/>
    <property type="match status" value="1"/>
</dbReference>
<dbReference type="InterPro" id="IPR003812">
    <property type="entry name" value="Fido"/>
</dbReference>
<evidence type="ECO:0000259" key="1">
    <source>
        <dbReference type="PROSITE" id="PS51459"/>
    </source>
</evidence>
<dbReference type="InterPro" id="IPR036597">
    <property type="entry name" value="Fido-like_dom_sf"/>
</dbReference>
<keyword evidence="3" id="KW-1185">Reference proteome</keyword>
<name>A0ABS4PIF7_9PSEU</name>
<dbReference type="Gene3D" id="1.10.3290.10">
    <property type="entry name" value="Fido-like domain"/>
    <property type="match status" value="1"/>
</dbReference>
<gene>
    <name evidence="2" type="ORF">JOM49_000730</name>
</gene>
<sequence length="446" mass="51173">MKTPMPPPDLSTLLNRLQQDKPRRLLELLTRYRPINISQAPYLPWDELRFRAPPEGFDVEEWWLATRLRRNSVLRQIPLADVQGEPFAYALPDEVLRLSEEITRNASGQISISEQVTDHDTRDRYLISSLIEEAITSSQLEGASTERSVAKEMLRSGREPVTVSERMIVNNYHAMTRIGELRDEELTPELICEIHRIVTEGTLENPAASGRFQSPDEERINVLDETDKLLHRPPPAELLPERMAKLCDFANGETGSAYLPPVLRALTIHFMIGYEHPFEDGNGRTARTLFYWSMLNQGFWLTEFLTVSKILRKAPARYARSFLHTEQDTNDLTYFFLYHLDVLKRAIEDLQQHLSAKMEEARLIQQSLATLPGEFNHRQVAVLDNAVKNPGQNYTARSHGRSHRVSEETARKDLGQLEERGFLLRVKAGKKFAWLPAPGLVEKLSK</sequence>
<proteinExistence type="predicted"/>
<dbReference type="RefSeq" id="WP_209662955.1">
    <property type="nucleotide sequence ID" value="NZ_JAGGMS010000001.1"/>
</dbReference>
<protein>
    <submittedName>
        <fullName evidence="2">Fic family protein</fullName>
    </submittedName>
</protein>
<comment type="caution">
    <text evidence="2">The sequence shown here is derived from an EMBL/GenBank/DDBJ whole genome shotgun (WGS) entry which is preliminary data.</text>
</comment>
<feature type="domain" description="Fido" evidence="1">
    <location>
        <begin position="186"/>
        <end position="338"/>
    </location>
</feature>